<proteinExistence type="predicted"/>
<dbReference type="InterPro" id="IPR002931">
    <property type="entry name" value="Transglutaminase-like"/>
</dbReference>
<feature type="transmembrane region" description="Helical" evidence="1">
    <location>
        <begin position="167"/>
        <end position="183"/>
    </location>
</feature>
<dbReference type="KEGG" id="ace:Acel_0998"/>
<dbReference type="Gene3D" id="3.10.620.30">
    <property type="match status" value="1"/>
</dbReference>
<feature type="transmembrane region" description="Helical" evidence="1">
    <location>
        <begin position="609"/>
        <end position="630"/>
    </location>
</feature>
<dbReference type="PANTHER" id="PTHR42736">
    <property type="entry name" value="PROTEIN-GLUTAMINE GAMMA-GLUTAMYLTRANSFERASE"/>
    <property type="match status" value="1"/>
</dbReference>
<accession>A0LTL1</accession>
<reference evidence="3 4" key="1">
    <citation type="journal article" date="2009" name="Genome Res.">
        <title>Complete genome of the cellulolytic thermophile Acidothermus cellulolyticus 11B provides insights into its ecophysiological and evolutionary adaptations.</title>
        <authorList>
            <person name="Barabote R.D."/>
            <person name="Xie G."/>
            <person name="Leu D.H."/>
            <person name="Normand P."/>
            <person name="Necsulea A."/>
            <person name="Daubin V."/>
            <person name="Medigue C."/>
            <person name="Adney W.S."/>
            <person name="Xu X.C."/>
            <person name="Lapidus A."/>
            <person name="Parales R.E."/>
            <person name="Detter C."/>
            <person name="Pujic P."/>
            <person name="Bruce D."/>
            <person name="Lavire C."/>
            <person name="Challacombe J.F."/>
            <person name="Brettin T.S."/>
            <person name="Berry A.M."/>
        </authorList>
    </citation>
    <scope>NUCLEOTIDE SEQUENCE [LARGE SCALE GENOMIC DNA]</scope>
    <source>
        <strain evidence="4">ATCC 43068 / DSM 8971 / 11B</strain>
    </source>
</reference>
<sequence length="762" mass="80864">MTSQLRLSLAAGLAAFLGSLALLPLFTTLRWLGPVAVVIAAVTVASLLFRQIRPIAGLAPLAGVAGYVFAVTALFAHTSAVFGFLPGPGAVASLRDTLINGFNDTTEMSAPVTPTRGITLLAVGGVGLVAVMIDISVTALRRPAICGLPLLAVFTVPAAILNQGVGWLPFVCAAAGYLLLLTAEGRERLSGWGRAVVGRVAGARRWPATVGRELARSGHTMAGVAILIAIAVPLAIPGLHAGWFGTHHTSGGGVDPGGGGATIQPFVSVRRDLTQSTPIPLFTYTTSGRPDYFRMLTLDEFDGTTWRASGLASGGDIAADAPLPTVGGTTDTRVVTQVTVSGLREPFLPVPQVPLRVDVGEPWKFNPTTGVFYDPQGVTRKNQQYTVVSAPITPSVQMLRNIRTAVDPTATRYLQYPTNIPPNIKQLADQIVARAGTPYEKALALQNWFLANFTYDINARSGSSTSALESFLQDRTGYCEQFAATMALMARMEGIPARVDIGFTPGEPVTGTDSYVVTTADAHAWPELYFPGIGWLRFEPTPRADGQATVPAYGATGTVPSATVPPTPSATGPGTANIPSAAPSGAGAAAPGTRSVQHGVQLPRIPPELLGLIVLVALGVGAGPAARWWIRERRWTAADDAAAEAHVAWAELGDDVRDLRLEWTGDTDTPRRAAQRLAAAPQLRGQPEATDALFRLAHAEELARYATPHRVRNLAENFEPRRDQQLVRRALIAAMPRSRRLRALLLPTSVRTVLRSRRRTSR</sequence>
<dbReference type="EMBL" id="CP000481">
    <property type="protein sequence ID" value="ABK52771.1"/>
    <property type="molecule type" value="Genomic_DNA"/>
</dbReference>
<protein>
    <submittedName>
        <fullName evidence="3">Transglutaminase domain protein</fullName>
    </submittedName>
</protein>
<keyword evidence="1" id="KW-0472">Membrane</keyword>
<evidence type="ECO:0000313" key="4">
    <source>
        <dbReference type="Proteomes" id="UP000008221"/>
    </source>
</evidence>
<dbReference type="Pfam" id="PF11992">
    <property type="entry name" value="TgpA_N"/>
    <property type="match status" value="1"/>
</dbReference>
<keyword evidence="1" id="KW-1133">Transmembrane helix</keyword>
<feature type="transmembrane region" description="Helical" evidence="1">
    <location>
        <begin position="144"/>
        <end position="161"/>
    </location>
</feature>
<keyword evidence="4" id="KW-1185">Reference proteome</keyword>
<feature type="transmembrane region" description="Helical" evidence="1">
    <location>
        <begin position="118"/>
        <end position="137"/>
    </location>
</feature>
<dbReference type="Proteomes" id="UP000008221">
    <property type="component" value="Chromosome"/>
</dbReference>
<evidence type="ECO:0000313" key="3">
    <source>
        <dbReference type="EMBL" id="ABK52771.1"/>
    </source>
</evidence>
<dbReference type="InterPro" id="IPR021878">
    <property type="entry name" value="TgpA_N"/>
</dbReference>
<dbReference type="SUPFAM" id="SSF54001">
    <property type="entry name" value="Cysteine proteinases"/>
    <property type="match status" value="1"/>
</dbReference>
<evidence type="ECO:0000259" key="2">
    <source>
        <dbReference type="SMART" id="SM00460"/>
    </source>
</evidence>
<dbReference type="InParanoid" id="A0LTL1"/>
<dbReference type="AlphaFoldDB" id="A0LTL1"/>
<dbReference type="InterPro" id="IPR038765">
    <property type="entry name" value="Papain-like_cys_pep_sf"/>
</dbReference>
<keyword evidence="1" id="KW-0812">Transmembrane</keyword>
<dbReference type="InterPro" id="IPR052901">
    <property type="entry name" value="Bact_TGase-like"/>
</dbReference>
<dbReference type="Pfam" id="PF01841">
    <property type="entry name" value="Transglut_core"/>
    <property type="match status" value="1"/>
</dbReference>
<feature type="transmembrane region" description="Helical" evidence="1">
    <location>
        <begin position="31"/>
        <end position="49"/>
    </location>
</feature>
<organism evidence="3 4">
    <name type="scientific">Acidothermus cellulolyticus (strain ATCC 43068 / DSM 8971 / 11B)</name>
    <dbReference type="NCBI Taxonomy" id="351607"/>
    <lineage>
        <taxon>Bacteria</taxon>
        <taxon>Bacillati</taxon>
        <taxon>Actinomycetota</taxon>
        <taxon>Actinomycetes</taxon>
        <taxon>Acidothermales</taxon>
        <taxon>Acidothermaceae</taxon>
        <taxon>Acidothermus</taxon>
    </lineage>
</organism>
<feature type="transmembrane region" description="Helical" evidence="1">
    <location>
        <begin position="61"/>
        <end position="85"/>
    </location>
</feature>
<dbReference type="PANTHER" id="PTHR42736:SF1">
    <property type="entry name" value="PROTEIN-GLUTAMINE GAMMA-GLUTAMYLTRANSFERASE"/>
    <property type="match status" value="1"/>
</dbReference>
<dbReference type="HOGENOM" id="CLU_008359_0_1_11"/>
<dbReference type="STRING" id="351607.Acel_0998"/>
<evidence type="ECO:0000256" key="1">
    <source>
        <dbReference type="SAM" id="Phobius"/>
    </source>
</evidence>
<dbReference type="eggNOG" id="COG1305">
    <property type="taxonomic scope" value="Bacteria"/>
</dbReference>
<feature type="transmembrane region" description="Helical" evidence="1">
    <location>
        <begin position="222"/>
        <end position="244"/>
    </location>
</feature>
<dbReference type="SMART" id="SM00460">
    <property type="entry name" value="TGc"/>
    <property type="match status" value="1"/>
</dbReference>
<feature type="domain" description="Transglutaminase-like" evidence="2">
    <location>
        <begin position="471"/>
        <end position="542"/>
    </location>
</feature>
<dbReference type="RefSeq" id="WP_011719834.1">
    <property type="nucleotide sequence ID" value="NC_008578.1"/>
</dbReference>
<name>A0LTL1_ACIC1</name>
<gene>
    <name evidence="3" type="ordered locus">Acel_0998</name>
</gene>